<comment type="caution">
    <text evidence="5">The sequence shown here is derived from an EMBL/GenBank/DDBJ whole genome shotgun (WGS) entry which is preliminary data.</text>
</comment>
<protein>
    <submittedName>
        <fullName evidence="5">AraC family transcriptional regulator</fullName>
    </submittedName>
</protein>
<evidence type="ECO:0000256" key="3">
    <source>
        <dbReference type="ARBA" id="ARBA00023163"/>
    </source>
</evidence>
<evidence type="ECO:0000313" key="6">
    <source>
        <dbReference type="Proteomes" id="UP000886851"/>
    </source>
</evidence>
<keyword evidence="3" id="KW-0804">Transcription</keyword>
<accession>A0A9D2CJ43</accession>
<reference evidence="5" key="2">
    <citation type="submission" date="2021-04" db="EMBL/GenBank/DDBJ databases">
        <authorList>
            <person name="Gilroy R."/>
        </authorList>
    </citation>
    <scope>NUCLEOTIDE SEQUENCE</scope>
    <source>
        <strain evidence="5">Gambia2-208</strain>
    </source>
</reference>
<reference evidence="5" key="1">
    <citation type="journal article" date="2021" name="PeerJ">
        <title>Extensive microbial diversity within the chicken gut microbiome revealed by metagenomics and culture.</title>
        <authorList>
            <person name="Gilroy R."/>
            <person name="Ravi A."/>
            <person name="Getino M."/>
            <person name="Pursley I."/>
            <person name="Horton D.L."/>
            <person name="Alikhan N.F."/>
            <person name="Baker D."/>
            <person name="Gharbi K."/>
            <person name="Hall N."/>
            <person name="Watson M."/>
            <person name="Adriaenssens E.M."/>
            <person name="Foster-Nyarko E."/>
            <person name="Jarju S."/>
            <person name="Secka A."/>
            <person name="Antonio M."/>
            <person name="Oren A."/>
            <person name="Chaudhuri R.R."/>
            <person name="La Ragione R."/>
            <person name="Hildebrand F."/>
            <person name="Pallen M.J."/>
        </authorList>
    </citation>
    <scope>NUCLEOTIDE SEQUENCE</scope>
    <source>
        <strain evidence="5">Gambia2-208</strain>
    </source>
</reference>
<dbReference type="PRINTS" id="PR00032">
    <property type="entry name" value="HTHARAC"/>
</dbReference>
<dbReference type="Gene3D" id="1.10.10.60">
    <property type="entry name" value="Homeodomain-like"/>
    <property type="match status" value="2"/>
</dbReference>
<dbReference type="InterPro" id="IPR020449">
    <property type="entry name" value="Tscrpt_reg_AraC-type_HTH"/>
</dbReference>
<dbReference type="Proteomes" id="UP000886851">
    <property type="component" value="Unassembled WGS sequence"/>
</dbReference>
<organism evidence="5 6">
    <name type="scientific">Candidatus Bacteroides pullicola</name>
    <dbReference type="NCBI Taxonomy" id="2838475"/>
    <lineage>
        <taxon>Bacteria</taxon>
        <taxon>Pseudomonadati</taxon>
        <taxon>Bacteroidota</taxon>
        <taxon>Bacteroidia</taxon>
        <taxon>Bacteroidales</taxon>
        <taxon>Bacteroidaceae</taxon>
        <taxon>Bacteroides</taxon>
    </lineage>
</organism>
<dbReference type="GO" id="GO:0043565">
    <property type="term" value="F:sequence-specific DNA binding"/>
    <property type="evidence" value="ECO:0007669"/>
    <property type="project" value="InterPro"/>
</dbReference>
<sequence>MAELFKANTIYDYNEWAGVETRHPLVGFIDFSTVKPLRHTRKYYGFYAVFLKDTKCGELRYGRQFYDYQDGTLIFVAPGQTFGAEDDGTLFQPTGYLLMFHPDLLHNTPLGGLMKNYTYFSYETNEALHLSTEERQIVMDCFHKIQYELSHAIDQHSKALIVDSIKMFLDYCTRFYDRQFATRDNVNKDILVRFERLLDDYYSTGKAERLGLPTVQYCADALHLSYNYFSDLIRKETGVTALGHIHNKVIDLAKMQLVATDKTISEIAYCLGFQYSQHFARLFKREVDCTPNEYRAQMGAY</sequence>
<evidence type="ECO:0000256" key="2">
    <source>
        <dbReference type="ARBA" id="ARBA00023125"/>
    </source>
</evidence>
<dbReference type="PANTHER" id="PTHR43280:SF32">
    <property type="entry name" value="TRANSCRIPTIONAL REGULATORY PROTEIN"/>
    <property type="match status" value="1"/>
</dbReference>
<keyword evidence="1" id="KW-0805">Transcription regulation</keyword>
<gene>
    <name evidence="5" type="ORF">H9824_02125</name>
</gene>
<feature type="domain" description="HTH araC/xylS-type" evidence="4">
    <location>
        <begin position="192"/>
        <end position="297"/>
    </location>
</feature>
<dbReference type="GO" id="GO:0003700">
    <property type="term" value="F:DNA-binding transcription factor activity"/>
    <property type="evidence" value="ECO:0007669"/>
    <property type="project" value="InterPro"/>
</dbReference>
<dbReference type="InterPro" id="IPR009057">
    <property type="entry name" value="Homeodomain-like_sf"/>
</dbReference>
<evidence type="ECO:0000313" key="5">
    <source>
        <dbReference type="EMBL" id="HIY87487.1"/>
    </source>
</evidence>
<dbReference type="PANTHER" id="PTHR43280">
    <property type="entry name" value="ARAC-FAMILY TRANSCRIPTIONAL REGULATOR"/>
    <property type="match status" value="1"/>
</dbReference>
<evidence type="ECO:0000256" key="1">
    <source>
        <dbReference type="ARBA" id="ARBA00023015"/>
    </source>
</evidence>
<dbReference type="SMART" id="SM00342">
    <property type="entry name" value="HTH_ARAC"/>
    <property type="match status" value="1"/>
</dbReference>
<dbReference type="AlphaFoldDB" id="A0A9D2CJ43"/>
<keyword evidence="2" id="KW-0238">DNA-binding</keyword>
<dbReference type="SUPFAM" id="SSF46689">
    <property type="entry name" value="Homeodomain-like"/>
    <property type="match status" value="1"/>
</dbReference>
<dbReference type="Pfam" id="PF12833">
    <property type="entry name" value="HTH_18"/>
    <property type="match status" value="1"/>
</dbReference>
<proteinExistence type="predicted"/>
<dbReference type="InterPro" id="IPR018060">
    <property type="entry name" value="HTH_AraC"/>
</dbReference>
<name>A0A9D2CJ43_9BACE</name>
<dbReference type="PROSITE" id="PS01124">
    <property type="entry name" value="HTH_ARAC_FAMILY_2"/>
    <property type="match status" value="1"/>
</dbReference>
<evidence type="ECO:0000259" key="4">
    <source>
        <dbReference type="PROSITE" id="PS01124"/>
    </source>
</evidence>
<dbReference type="EMBL" id="DXCV01000021">
    <property type="protein sequence ID" value="HIY87487.1"/>
    <property type="molecule type" value="Genomic_DNA"/>
</dbReference>